<proteinExistence type="predicted"/>
<keyword evidence="1" id="KW-0812">Transmembrane</keyword>
<dbReference type="EMBL" id="NKUJ01000198">
    <property type="protein sequence ID" value="RMJ10588.1"/>
    <property type="molecule type" value="Genomic_DNA"/>
</dbReference>
<feature type="transmembrane region" description="Helical" evidence="1">
    <location>
        <begin position="102"/>
        <end position="123"/>
    </location>
</feature>
<keyword evidence="1" id="KW-0472">Membrane</keyword>
<evidence type="ECO:0000313" key="2">
    <source>
        <dbReference type="EMBL" id="RMJ10588.1"/>
    </source>
</evidence>
<dbReference type="OrthoDB" id="5154081at2759"/>
<protein>
    <submittedName>
        <fullName evidence="2">Uncharacterized protein</fullName>
    </submittedName>
</protein>
<organism evidence="2 3">
    <name type="scientific">Fusarium kuroshium</name>
    <dbReference type="NCBI Taxonomy" id="2010991"/>
    <lineage>
        <taxon>Eukaryota</taxon>
        <taxon>Fungi</taxon>
        <taxon>Dikarya</taxon>
        <taxon>Ascomycota</taxon>
        <taxon>Pezizomycotina</taxon>
        <taxon>Sordariomycetes</taxon>
        <taxon>Hypocreomycetidae</taxon>
        <taxon>Hypocreales</taxon>
        <taxon>Nectriaceae</taxon>
        <taxon>Fusarium</taxon>
        <taxon>Fusarium solani species complex</taxon>
    </lineage>
</organism>
<evidence type="ECO:0000256" key="1">
    <source>
        <dbReference type="SAM" id="Phobius"/>
    </source>
</evidence>
<gene>
    <name evidence="2" type="ORF">CDV36_009805</name>
</gene>
<reference evidence="2 3" key="1">
    <citation type="submission" date="2017-06" db="EMBL/GenBank/DDBJ databases">
        <title>Comparative genomic analysis of Ambrosia Fusariam Clade fungi.</title>
        <authorList>
            <person name="Stajich J.E."/>
            <person name="Carrillo J."/>
            <person name="Kijimoto T."/>
            <person name="Eskalen A."/>
            <person name="O'Donnell K."/>
            <person name="Kasson M."/>
        </authorList>
    </citation>
    <scope>NUCLEOTIDE SEQUENCE [LARGE SCALE GENOMIC DNA]</scope>
    <source>
        <strain evidence="2">UCR3666</strain>
    </source>
</reference>
<accession>A0A3M2RZ45</accession>
<name>A0A3M2RZ45_9HYPO</name>
<keyword evidence="3" id="KW-1185">Reference proteome</keyword>
<dbReference type="STRING" id="2010991.A0A3M2RZ45"/>
<sequence>MALTTTVDQLLLTSTPSVPWPPRHTSRTMQAVVLRQDYAYVDSTSNIPAAIRGKASPSLLVHGRLPLFKDEPGFLFSRDPRGNQAMVLIIKGTKHVIGKFRFVLILVSSTNLIPLVVLPINILQEGRTFRTLTKQTEDLLGANITPSVSLQMQLSGSVFDNFVRSFWSSLAKETSALRQLLLKQNDMDDYFGGPRLRDNINSILSTVTPEVREVLNDGQFSLQNLLDLSHVHPHMTLPGPCVYLRIYTGLEGQPAESHDDATETGINHGVAFYIGKAKEIWRRARQHETNTGNFNVPGLHYSTTRRPLPQHRHMIPVIIFQQATIPEAVMNMAEQTMVVAFRGYQGWLFRPVQSDNVVPTYAIQQHRAQFMRSISKPIRSVAAIRAARYLSFGDEPKSNASPWRQGIESIPGPSRPIDFGEPFSGSLWETEGVVPDTSQFDGVAFTFGKDFAAQGTKPTDAKRGYLVFEIMDDKKPHPRIEWYDEGRTTWYTVPLQRVSLLRKPMVKYAREGAIGKIISGWRFAMTLIPELEGIGYQEPLNGFAEVVIGQVDILQTDHLNQRYRWMNRPKNALSKPLGVSQDDLTLK</sequence>
<dbReference type="AlphaFoldDB" id="A0A3M2RZ45"/>
<comment type="caution">
    <text evidence="2">The sequence shown here is derived from an EMBL/GenBank/DDBJ whole genome shotgun (WGS) entry which is preliminary data.</text>
</comment>
<evidence type="ECO:0000313" key="3">
    <source>
        <dbReference type="Proteomes" id="UP000277212"/>
    </source>
</evidence>
<keyword evidence="1" id="KW-1133">Transmembrane helix</keyword>
<dbReference type="Proteomes" id="UP000277212">
    <property type="component" value="Unassembled WGS sequence"/>
</dbReference>